<proteinExistence type="predicted"/>
<gene>
    <name evidence="2" type="ORF">P280DRAFT_321236</name>
</gene>
<accession>A0A6A6S1I5</accession>
<evidence type="ECO:0000313" key="2">
    <source>
        <dbReference type="EMBL" id="KAF2640533.1"/>
    </source>
</evidence>
<dbReference type="AlphaFoldDB" id="A0A6A6S1I5"/>
<keyword evidence="3" id="KW-1185">Reference proteome</keyword>
<evidence type="ECO:0000313" key="3">
    <source>
        <dbReference type="Proteomes" id="UP000799753"/>
    </source>
</evidence>
<dbReference type="Proteomes" id="UP000799753">
    <property type="component" value="Unassembled WGS sequence"/>
</dbReference>
<dbReference type="EMBL" id="MU006784">
    <property type="protein sequence ID" value="KAF2640533.1"/>
    <property type="molecule type" value="Genomic_DNA"/>
</dbReference>
<feature type="region of interest" description="Disordered" evidence="1">
    <location>
        <begin position="1"/>
        <end position="24"/>
    </location>
</feature>
<organism evidence="2 3">
    <name type="scientific">Massarina eburnea CBS 473.64</name>
    <dbReference type="NCBI Taxonomy" id="1395130"/>
    <lineage>
        <taxon>Eukaryota</taxon>
        <taxon>Fungi</taxon>
        <taxon>Dikarya</taxon>
        <taxon>Ascomycota</taxon>
        <taxon>Pezizomycotina</taxon>
        <taxon>Dothideomycetes</taxon>
        <taxon>Pleosporomycetidae</taxon>
        <taxon>Pleosporales</taxon>
        <taxon>Massarineae</taxon>
        <taxon>Massarinaceae</taxon>
        <taxon>Massarina</taxon>
    </lineage>
</organism>
<evidence type="ECO:0000256" key="1">
    <source>
        <dbReference type="SAM" id="MobiDB-lite"/>
    </source>
</evidence>
<protein>
    <submittedName>
        <fullName evidence="2">Uncharacterized protein</fullName>
    </submittedName>
</protein>
<name>A0A6A6S1I5_9PLEO</name>
<sequence>MSTISSPSSVAPGRGLCTNGAPREQSTKPLMSICLHSARESSRVNTGQHSVCQPATACLAMNSTHIAAASVTNSRLSPGRSLIAPSCIRKRPTSTTRRLMKGGVEISLPIADWWIVFNGDDLLRDVIKVSLFSGRLGRGSARNGRRTARKSSCSSFLLSPHHLAPSTWQDGTVV</sequence>
<reference evidence="2" key="1">
    <citation type="journal article" date="2020" name="Stud. Mycol.">
        <title>101 Dothideomycetes genomes: a test case for predicting lifestyles and emergence of pathogens.</title>
        <authorList>
            <person name="Haridas S."/>
            <person name="Albert R."/>
            <person name="Binder M."/>
            <person name="Bloem J."/>
            <person name="Labutti K."/>
            <person name="Salamov A."/>
            <person name="Andreopoulos B."/>
            <person name="Baker S."/>
            <person name="Barry K."/>
            <person name="Bills G."/>
            <person name="Bluhm B."/>
            <person name="Cannon C."/>
            <person name="Castanera R."/>
            <person name="Culley D."/>
            <person name="Daum C."/>
            <person name="Ezra D."/>
            <person name="Gonzalez J."/>
            <person name="Henrissat B."/>
            <person name="Kuo A."/>
            <person name="Liang C."/>
            <person name="Lipzen A."/>
            <person name="Lutzoni F."/>
            <person name="Magnuson J."/>
            <person name="Mondo S."/>
            <person name="Nolan M."/>
            <person name="Ohm R."/>
            <person name="Pangilinan J."/>
            <person name="Park H.-J."/>
            <person name="Ramirez L."/>
            <person name="Alfaro M."/>
            <person name="Sun H."/>
            <person name="Tritt A."/>
            <person name="Yoshinaga Y."/>
            <person name="Zwiers L.-H."/>
            <person name="Turgeon B."/>
            <person name="Goodwin S."/>
            <person name="Spatafora J."/>
            <person name="Crous P."/>
            <person name="Grigoriev I."/>
        </authorList>
    </citation>
    <scope>NUCLEOTIDE SEQUENCE</scope>
    <source>
        <strain evidence="2">CBS 473.64</strain>
    </source>
</reference>